<gene>
    <name evidence="2" type="ORF">QYE76_069433</name>
</gene>
<keyword evidence="3" id="KW-1185">Reference proteome</keyword>
<sequence>MSSSRDRPAALAVEAFGPQATLSARPTSLPPEPAAVLAAATLARRRSDPAVGGHMRRARRFRKPVLAYPPCEELRDPAVVVEGLGCLSLPPLEVFPQAPSPSLPVMNDDVSGVAQCSVGVCDGERALEKVAGSGVMRSEEMAPEKMDDDEELAPRTPSVSTNGVVPGSVCDAADVRHGGKTLEELCDGLSPAAAALGVEEGWVQVGRGNLPGHEPLSLLRKEGLERSLAFKRWARGRCFRRLQEPRCIQFCAGYAPSHGQSQCIRLSARNQQGPRRGQIGQLAADHLFSMEVGDIGTILVCQLSMQMMKNGEVLHVRKLMKSKDMKKPVDQEEN</sequence>
<comment type="caution">
    <text evidence="2">The sequence shown here is derived from an EMBL/GenBank/DDBJ whole genome shotgun (WGS) entry which is preliminary data.</text>
</comment>
<name>A0AAD8SHZ5_LOLMU</name>
<dbReference type="EMBL" id="JAUUTY010000004">
    <property type="protein sequence ID" value="KAK1651628.1"/>
    <property type="molecule type" value="Genomic_DNA"/>
</dbReference>
<reference evidence="2" key="1">
    <citation type="submission" date="2023-07" db="EMBL/GenBank/DDBJ databases">
        <title>A chromosome-level genome assembly of Lolium multiflorum.</title>
        <authorList>
            <person name="Chen Y."/>
            <person name="Copetti D."/>
            <person name="Kolliker R."/>
            <person name="Studer B."/>
        </authorList>
    </citation>
    <scope>NUCLEOTIDE SEQUENCE</scope>
    <source>
        <strain evidence="2">02402/16</strain>
        <tissue evidence="2">Leaf</tissue>
    </source>
</reference>
<accession>A0AAD8SHZ5</accession>
<protein>
    <submittedName>
        <fullName evidence="2">Uncharacterized protein</fullName>
    </submittedName>
</protein>
<feature type="region of interest" description="Disordered" evidence="1">
    <location>
        <begin position="142"/>
        <end position="163"/>
    </location>
</feature>
<organism evidence="2 3">
    <name type="scientific">Lolium multiflorum</name>
    <name type="common">Italian ryegrass</name>
    <name type="synonym">Lolium perenne subsp. multiflorum</name>
    <dbReference type="NCBI Taxonomy" id="4521"/>
    <lineage>
        <taxon>Eukaryota</taxon>
        <taxon>Viridiplantae</taxon>
        <taxon>Streptophyta</taxon>
        <taxon>Embryophyta</taxon>
        <taxon>Tracheophyta</taxon>
        <taxon>Spermatophyta</taxon>
        <taxon>Magnoliopsida</taxon>
        <taxon>Liliopsida</taxon>
        <taxon>Poales</taxon>
        <taxon>Poaceae</taxon>
        <taxon>BOP clade</taxon>
        <taxon>Pooideae</taxon>
        <taxon>Poodae</taxon>
        <taxon>Poeae</taxon>
        <taxon>Poeae Chloroplast Group 2 (Poeae type)</taxon>
        <taxon>Loliodinae</taxon>
        <taxon>Loliinae</taxon>
        <taxon>Lolium</taxon>
    </lineage>
</organism>
<dbReference type="AlphaFoldDB" id="A0AAD8SHZ5"/>
<evidence type="ECO:0000256" key="1">
    <source>
        <dbReference type="SAM" id="MobiDB-lite"/>
    </source>
</evidence>
<evidence type="ECO:0000313" key="2">
    <source>
        <dbReference type="EMBL" id="KAK1651628.1"/>
    </source>
</evidence>
<evidence type="ECO:0000313" key="3">
    <source>
        <dbReference type="Proteomes" id="UP001231189"/>
    </source>
</evidence>
<dbReference type="Proteomes" id="UP001231189">
    <property type="component" value="Unassembled WGS sequence"/>
</dbReference>
<proteinExistence type="predicted"/>